<keyword evidence="4" id="KW-0239">DNA-directed DNA polymerase</keyword>
<dbReference type="Gene3D" id="1.20.272.10">
    <property type="match status" value="1"/>
</dbReference>
<accession>A0ABV6YZP9</accession>
<evidence type="ECO:0000256" key="4">
    <source>
        <dbReference type="ARBA" id="ARBA00022932"/>
    </source>
</evidence>
<dbReference type="SUPFAM" id="SSF52540">
    <property type="entry name" value="P-loop containing nucleoside triphosphate hydrolases"/>
    <property type="match status" value="1"/>
</dbReference>
<keyword evidence="7" id="KW-1185">Reference proteome</keyword>
<dbReference type="Gene3D" id="3.40.50.300">
    <property type="entry name" value="P-loop containing nucleotide triphosphate hydrolases"/>
    <property type="match status" value="1"/>
</dbReference>
<dbReference type="InterPro" id="IPR027417">
    <property type="entry name" value="P-loop_NTPase"/>
</dbReference>
<name>A0ABV6YZP9_UNCC1</name>
<feature type="domain" description="DNA polymerase III delta N-terminal" evidence="5">
    <location>
        <begin position="25"/>
        <end position="145"/>
    </location>
</feature>
<reference evidence="6 7" key="1">
    <citation type="submission" date="2024-09" db="EMBL/GenBank/DDBJ databases">
        <title>Laminarin stimulates single cell rates of sulfate reduction while oxygen inhibits transcriptomic activity in coastal marine sediment.</title>
        <authorList>
            <person name="Lindsay M."/>
            <person name="Orcutt B."/>
            <person name="Emerson D."/>
            <person name="Stepanauskas R."/>
            <person name="D'Angelo T."/>
        </authorList>
    </citation>
    <scope>NUCLEOTIDE SEQUENCE [LARGE SCALE GENOMIC DNA]</scope>
    <source>
        <strain evidence="6">SAG AM-311-K15</strain>
    </source>
</reference>
<evidence type="ECO:0000313" key="7">
    <source>
        <dbReference type="Proteomes" id="UP001594351"/>
    </source>
</evidence>
<keyword evidence="3" id="KW-0235">DNA replication</keyword>
<keyword evidence="1 6" id="KW-0808">Transferase</keyword>
<comment type="caution">
    <text evidence="6">The sequence shown here is derived from an EMBL/GenBank/DDBJ whole genome shotgun (WGS) entry which is preliminary data.</text>
</comment>
<organism evidence="6 7">
    <name type="scientific">candidate division CSSED10-310 bacterium</name>
    <dbReference type="NCBI Taxonomy" id="2855610"/>
    <lineage>
        <taxon>Bacteria</taxon>
        <taxon>Bacteria division CSSED10-310</taxon>
    </lineage>
</organism>
<dbReference type="InterPro" id="IPR005790">
    <property type="entry name" value="DNA_polIII_delta"/>
</dbReference>
<gene>
    <name evidence="6" type="primary">holA</name>
    <name evidence="6" type="ORF">ACFL27_15945</name>
</gene>
<evidence type="ECO:0000313" key="6">
    <source>
        <dbReference type="EMBL" id="MFC1851682.1"/>
    </source>
</evidence>
<evidence type="ECO:0000256" key="2">
    <source>
        <dbReference type="ARBA" id="ARBA00022695"/>
    </source>
</evidence>
<dbReference type="Proteomes" id="UP001594351">
    <property type="component" value="Unassembled WGS sequence"/>
</dbReference>
<dbReference type="EC" id="2.7.7.7" evidence="6"/>
<dbReference type="PANTHER" id="PTHR34388">
    <property type="entry name" value="DNA POLYMERASE III SUBUNIT DELTA"/>
    <property type="match status" value="1"/>
</dbReference>
<protein>
    <submittedName>
        <fullName evidence="6">DNA polymerase III subunit delta</fullName>
        <ecNumber evidence="6">2.7.7.7</ecNumber>
    </submittedName>
</protein>
<keyword evidence="2 6" id="KW-0548">Nucleotidyltransferase</keyword>
<evidence type="ECO:0000256" key="3">
    <source>
        <dbReference type="ARBA" id="ARBA00022705"/>
    </source>
</evidence>
<sequence length="379" mass="44599">MRKDIIQLRNLEDRLRNKQLPAYIFLYGEEDFLVQDAARKILKILLPEKIAGLNYLKWEGDFDKFDDFLGDLMSYPLLSPFKISHCAQGELLFKKKASTSIQKKLLHILKSNVPETTLVLITCAGPVDKLTKLFKMIKAAGEVIEFPVFKTYHPGDPQKDATYPYLQQRLKRHHCTLPADAFFELRRRTPDNLWALINEIDKLMAYIGYEQTITVETVKQVTPRSKSEYIFDFMDTISERKLKESLFLFNNLVRHESSLLAIHQMLVNHIHLLFMARQWLNQVSKGSIPSNFSYNSLCQKYLPQWNKYINTGEMGNWDFLFKRHPYLIYKNFLSALKFKEQALLDVITKMEQLENDVKSKVINHRFLLEMIFMKLCQNQ</sequence>
<dbReference type="Gene3D" id="1.10.8.60">
    <property type="match status" value="1"/>
</dbReference>
<proteinExistence type="predicted"/>
<dbReference type="GO" id="GO:0003887">
    <property type="term" value="F:DNA-directed DNA polymerase activity"/>
    <property type="evidence" value="ECO:0007669"/>
    <property type="project" value="UniProtKB-EC"/>
</dbReference>
<dbReference type="EMBL" id="JBHPBY010000215">
    <property type="protein sequence ID" value="MFC1851682.1"/>
    <property type="molecule type" value="Genomic_DNA"/>
</dbReference>
<dbReference type="InterPro" id="IPR010372">
    <property type="entry name" value="DNA_pol3_delta_N"/>
</dbReference>
<evidence type="ECO:0000256" key="1">
    <source>
        <dbReference type="ARBA" id="ARBA00022679"/>
    </source>
</evidence>
<dbReference type="PANTHER" id="PTHR34388:SF1">
    <property type="entry name" value="DNA POLYMERASE III SUBUNIT DELTA"/>
    <property type="match status" value="1"/>
</dbReference>
<dbReference type="Pfam" id="PF06144">
    <property type="entry name" value="DNA_pol3_delta"/>
    <property type="match status" value="1"/>
</dbReference>
<evidence type="ECO:0000259" key="5">
    <source>
        <dbReference type="Pfam" id="PF06144"/>
    </source>
</evidence>
<dbReference type="NCBIfam" id="TIGR01128">
    <property type="entry name" value="holA"/>
    <property type="match status" value="1"/>
</dbReference>